<dbReference type="Pfam" id="PF13455">
    <property type="entry name" value="MUG113"/>
    <property type="match status" value="1"/>
</dbReference>
<protein>
    <submittedName>
        <fullName evidence="3">BRO-N domain-containing GIY-YIG nuclease</fullName>
    </submittedName>
</protein>
<feature type="coiled-coil region" evidence="1">
    <location>
        <begin position="121"/>
        <end position="148"/>
    </location>
</feature>
<proteinExistence type="predicted"/>
<dbReference type="SMART" id="SM01040">
    <property type="entry name" value="Bro-N"/>
    <property type="match status" value="1"/>
</dbReference>
<dbReference type="InterPro" id="IPR003497">
    <property type="entry name" value="BRO_N_domain"/>
</dbReference>
<accession>A0A2H4UWK9</accession>
<reference evidence="3" key="1">
    <citation type="journal article" date="2017" name="Elife">
        <title>The kinetoplastid-infecting Bodo saltans virus (BsV), a window into the most abundant giant viruses in the sea.</title>
        <authorList>
            <person name="Deeg C.M."/>
            <person name="Chow C.-E.T."/>
            <person name="Suttle C.A."/>
        </authorList>
    </citation>
    <scope>NUCLEOTIDE SEQUENCE</scope>
    <source>
        <strain evidence="3">NG1</strain>
    </source>
</reference>
<evidence type="ECO:0000313" key="3">
    <source>
        <dbReference type="EMBL" id="ATZ81219.1"/>
    </source>
</evidence>
<dbReference type="PANTHER" id="PTHR36180:SF2">
    <property type="entry name" value="BRO FAMILY PROTEIN"/>
    <property type="match status" value="1"/>
</dbReference>
<evidence type="ECO:0000259" key="2">
    <source>
        <dbReference type="PROSITE" id="PS51750"/>
    </source>
</evidence>
<dbReference type="Pfam" id="PF02498">
    <property type="entry name" value="Bro-N"/>
    <property type="match status" value="1"/>
</dbReference>
<organism evidence="3">
    <name type="scientific">Bodo saltans virus</name>
    <dbReference type="NCBI Taxonomy" id="2024608"/>
    <lineage>
        <taxon>Viruses</taxon>
        <taxon>Varidnaviria</taxon>
        <taxon>Bamfordvirae</taxon>
        <taxon>Nucleocytoviricota</taxon>
        <taxon>Megaviricetes</taxon>
        <taxon>Imitervirales</taxon>
        <taxon>Mimiviridae</taxon>
        <taxon>Klosneuvirinae</taxon>
        <taxon>Theiavirus</taxon>
        <taxon>Theiavirus salishense</taxon>
    </lineage>
</organism>
<keyword evidence="1" id="KW-0175">Coiled coil</keyword>
<dbReference type="EMBL" id="MF782455">
    <property type="protein sequence ID" value="ATZ81219.1"/>
    <property type="molecule type" value="Genomic_DNA"/>
</dbReference>
<dbReference type="Proteomes" id="UP000240325">
    <property type="component" value="Segment"/>
</dbReference>
<dbReference type="PROSITE" id="PS51750">
    <property type="entry name" value="BRO_N"/>
    <property type="match status" value="1"/>
</dbReference>
<evidence type="ECO:0000256" key="1">
    <source>
        <dbReference type="SAM" id="Coils"/>
    </source>
</evidence>
<dbReference type="PANTHER" id="PTHR36180">
    <property type="entry name" value="DNA-BINDING PROTEIN-RELATED-RELATED"/>
    <property type="match status" value="1"/>
</dbReference>
<evidence type="ECO:0000313" key="4">
    <source>
        <dbReference type="Proteomes" id="UP000240325"/>
    </source>
</evidence>
<keyword evidence="4" id="KW-1185">Reference proteome</keyword>
<name>A0A2H4UWK9_9VIRU</name>
<gene>
    <name evidence="3" type="ORF">BMW23_1176</name>
</gene>
<feature type="domain" description="Bro-N" evidence="2">
    <location>
        <begin position="1"/>
        <end position="116"/>
    </location>
</feature>
<sequence>MTNIYESLDDNYIKFESAIISTIIDNNNKLWVNANEVTIALGYSDTKQSIKKHVSKDDKIKLENINTDIKLNKHPHSIYINEGGLYSLILASRLPKAKKFKKWITDDVLPSIRKYGYYKQQKQFKNELNALMQKINYLTKENDMIKNELKKDNYPNGGIVYVINYSENNKNIYRIGKTDDLNARKSIYDTHTLYKKPVILKFETDCPVQLETCIRSMLYNFRIKYRKDFYECEEKDIKKAFNNCIESFECMKSDKKKITFDKTINNLQERIKPLKISINELKEKIN</sequence>